<keyword evidence="2" id="KW-1185">Reference proteome</keyword>
<comment type="caution">
    <text evidence="1">The sequence shown here is derived from an EMBL/GenBank/DDBJ whole genome shotgun (WGS) entry which is preliminary data.</text>
</comment>
<evidence type="ECO:0008006" key="3">
    <source>
        <dbReference type="Google" id="ProtNLM"/>
    </source>
</evidence>
<dbReference type="Gene3D" id="3.80.10.10">
    <property type="entry name" value="Ribonuclease Inhibitor"/>
    <property type="match status" value="1"/>
</dbReference>
<dbReference type="EMBL" id="JAUEPR010000012">
    <property type="protein sequence ID" value="KAK0479252.1"/>
    <property type="molecule type" value="Genomic_DNA"/>
</dbReference>
<sequence>MLRHPRIRHHRRLPPNPSKVAVQNFDHLKNRIELPYPRIVEFSDDREWGDESLTDYYVSLLRQSPKLERLLTNHQFPGPPGKRSFPSKNKSGIITSVSVRDLHACDSALMRRISLPALESLTVNSWDVSLPDDILPAIRDMLVRSKCPLRTLSIFDAPGHSDLVRILESTPQLTELRLRFPSWSKKQDNTVNSLIEKAKKILPQLRILDINMYDCEFLGVGFAFVGAGLLDLVKARPGLRVLNVQVLTQDVLTVLKQKDLEELRALKSQGRELSITTRGEYRKGEDDQRFTQTEKLRVYV</sequence>
<protein>
    <recommendedName>
        <fullName evidence="3">F-box domain-containing protein</fullName>
    </recommendedName>
</protein>
<accession>A0AA39P7X8</accession>
<evidence type="ECO:0000313" key="1">
    <source>
        <dbReference type="EMBL" id="KAK0479252.1"/>
    </source>
</evidence>
<organism evidence="1 2">
    <name type="scientific">Armillaria novae-zelandiae</name>
    <dbReference type="NCBI Taxonomy" id="153914"/>
    <lineage>
        <taxon>Eukaryota</taxon>
        <taxon>Fungi</taxon>
        <taxon>Dikarya</taxon>
        <taxon>Basidiomycota</taxon>
        <taxon>Agaricomycotina</taxon>
        <taxon>Agaricomycetes</taxon>
        <taxon>Agaricomycetidae</taxon>
        <taxon>Agaricales</taxon>
        <taxon>Marasmiineae</taxon>
        <taxon>Physalacriaceae</taxon>
        <taxon>Armillaria</taxon>
    </lineage>
</organism>
<evidence type="ECO:0000313" key="2">
    <source>
        <dbReference type="Proteomes" id="UP001175227"/>
    </source>
</evidence>
<gene>
    <name evidence="1" type="ORF">IW261DRAFT_1479977</name>
</gene>
<name>A0AA39P7X8_9AGAR</name>
<dbReference type="SUPFAM" id="SSF52047">
    <property type="entry name" value="RNI-like"/>
    <property type="match status" value="1"/>
</dbReference>
<proteinExistence type="predicted"/>
<reference evidence="1" key="1">
    <citation type="submission" date="2023-06" db="EMBL/GenBank/DDBJ databases">
        <authorList>
            <consortium name="Lawrence Berkeley National Laboratory"/>
            <person name="Ahrendt S."/>
            <person name="Sahu N."/>
            <person name="Indic B."/>
            <person name="Wong-Bajracharya J."/>
            <person name="Merenyi Z."/>
            <person name="Ke H.-M."/>
            <person name="Monk M."/>
            <person name="Kocsube S."/>
            <person name="Drula E."/>
            <person name="Lipzen A."/>
            <person name="Balint B."/>
            <person name="Henrissat B."/>
            <person name="Andreopoulos B."/>
            <person name="Martin F.M."/>
            <person name="Harder C.B."/>
            <person name="Rigling D."/>
            <person name="Ford K.L."/>
            <person name="Foster G.D."/>
            <person name="Pangilinan J."/>
            <person name="Papanicolaou A."/>
            <person name="Barry K."/>
            <person name="LaButti K."/>
            <person name="Viragh M."/>
            <person name="Koriabine M."/>
            <person name="Yan M."/>
            <person name="Riley R."/>
            <person name="Champramary S."/>
            <person name="Plett K.L."/>
            <person name="Tsai I.J."/>
            <person name="Slot J."/>
            <person name="Sipos G."/>
            <person name="Plett J."/>
            <person name="Nagy L.G."/>
            <person name="Grigoriev I.V."/>
        </authorList>
    </citation>
    <scope>NUCLEOTIDE SEQUENCE</scope>
    <source>
        <strain evidence="1">ICMP 16352</strain>
    </source>
</reference>
<dbReference type="Proteomes" id="UP001175227">
    <property type="component" value="Unassembled WGS sequence"/>
</dbReference>
<dbReference type="AlphaFoldDB" id="A0AA39P7X8"/>
<dbReference type="InterPro" id="IPR032675">
    <property type="entry name" value="LRR_dom_sf"/>
</dbReference>